<dbReference type="EMBL" id="DWYC01000003">
    <property type="protein sequence ID" value="HJB55983.1"/>
    <property type="molecule type" value="Genomic_DNA"/>
</dbReference>
<dbReference type="EC" id="2.7.1.180" evidence="1 10"/>
<dbReference type="GO" id="GO:0005886">
    <property type="term" value="C:plasma membrane"/>
    <property type="evidence" value="ECO:0007669"/>
    <property type="project" value="UniProtKB-SubCell"/>
</dbReference>
<dbReference type="PROSITE" id="PS51257">
    <property type="entry name" value="PROKAR_LIPOPROTEIN"/>
    <property type="match status" value="1"/>
</dbReference>
<comment type="function">
    <text evidence="12">Flavin transferase that catalyzes the transfer of the FMN moiety of FAD and its covalent binding to the hydroxyl group of a threonine residue in a target flavoprotein.</text>
</comment>
<feature type="signal peptide" evidence="12">
    <location>
        <begin position="1"/>
        <end position="25"/>
    </location>
</feature>
<evidence type="ECO:0000256" key="12">
    <source>
        <dbReference type="RuleBase" id="RU363002"/>
    </source>
</evidence>
<feature type="binding site" evidence="11">
    <location>
        <position position="297"/>
    </location>
    <ligand>
        <name>Mg(2+)</name>
        <dbReference type="ChEBI" id="CHEBI:18420"/>
    </ligand>
</feature>
<keyword evidence="6 10" id="KW-0274">FAD</keyword>
<organism evidence="13 14">
    <name type="scientific">Candidatus Flavonifractor intestinipullorum</name>
    <dbReference type="NCBI Taxonomy" id="2838587"/>
    <lineage>
        <taxon>Bacteria</taxon>
        <taxon>Bacillati</taxon>
        <taxon>Bacillota</taxon>
        <taxon>Clostridia</taxon>
        <taxon>Eubacteriales</taxon>
        <taxon>Oscillospiraceae</taxon>
        <taxon>Flavonifractor</taxon>
    </lineage>
</organism>
<evidence type="ECO:0000256" key="9">
    <source>
        <dbReference type="ARBA" id="ARBA00048540"/>
    </source>
</evidence>
<keyword evidence="12" id="KW-0997">Cell inner membrane</keyword>
<dbReference type="InterPro" id="IPR003374">
    <property type="entry name" value="ApbE-like_sf"/>
</dbReference>
<dbReference type="GO" id="GO:0046872">
    <property type="term" value="F:metal ion binding"/>
    <property type="evidence" value="ECO:0007669"/>
    <property type="project" value="UniProtKB-UniRule"/>
</dbReference>
<evidence type="ECO:0000256" key="1">
    <source>
        <dbReference type="ARBA" id="ARBA00011955"/>
    </source>
</evidence>
<dbReference type="InterPro" id="IPR024932">
    <property type="entry name" value="ApbE"/>
</dbReference>
<keyword evidence="5 10" id="KW-0479">Metal-binding</keyword>
<evidence type="ECO:0000256" key="5">
    <source>
        <dbReference type="ARBA" id="ARBA00022723"/>
    </source>
</evidence>
<name>A0A9D2MAC2_9FIRM</name>
<dbReference type="AlphaFoldDB" id="A0A9D2MAC2"/>
<dbReference type="Gene3D" id="3.10.520.10">
    <property type="entry name" value="ApbE-like domains"/>
    <property type="match status" value="1"/>
</dbReference>
<dbReference type="Proteomes" id="UP000824208">
    <property type="component" value="Unassembled WGS sequence"/>
</dbReference>
<keyword evidence="12" id="KW-0732">Signal</keyword>
<accession>A0A9D2MAC2</accession>
<feature type="binding site" evidence="11">
    <location>
        <position position="179"/>
    </location>
    <ligand>
        <name>Mg(2+)</name>
        <dbReference type="ChEBI" id="CHEBI:18420"/>
    </ligand>
</feature>
<evidence type="ECO:0000256" key="10">
    <source>
        <dbReference type="PIRNR" id="PIRNR006268"/>
    </source>
</evidence>
<proteinExistence type="inferred from homology"/>
<comment type="cofactor">
    <cofactor evidence="11">
        <name>Mg(2+)</name>
        <dbReference type="ChEBI" id="CHEBI:18420"/>
    </cofactor>
    <cofactor evidence="11">
        <name>Mn(2+)</name>
        <dbReference type="ChEBI" id="CHEBI:29035"/>
    </cofactor>
    <text evidence="11">Magnesium. Can also use manganese.</text>
</comment>
<evidence type="ECO:0000256" key="3">
    <source>
        <dbReference type="ARBA" id="ARBA00022630"/>
    </source>
</evidence>
<comment type="subcellular location">
    <subcellularLocation>
        <location evidence="12">Cell inner membrane</location>
        <topology evidence="12">Lipid-anchor</topology>
        <orientation evidence="12">Periplasmic side</orientation>
    </subcellularLocation>
</comment>
<evidence type="ECO:0000313" key="14">
    <source>
        <dbReference type="Proteomes" id="UP000824208"/>
    </source>
</evidence>
<keyword evidence="7 10" id="KW-0460">Magnesium</keyword>
<comment type="catalytic activity">
    <reaction evidence="9 10 12">
        <text>L-threonyl-[protein] + FAD = FMN-L-threonyl-[protein] + AMP + H(+)</text>
        <dbReference type="Rhea" id="RHEA:36847"/>
        <dbReference type="Rhea" id="RHEA-COMP:11060"/>
        <dbReference type="Rhea" id="RHEA-COMP:11061"/>
        <dbReference type="ChEBI" id="CHEBI:15378"/>
        <dbReference type="ChEBI" id="CHEBI:30013"/>
        <dbReference type="ChEBI" id="CHEBI:57692"/>
        <dbReference type="ChEBI" id="CHEBI:74257"/>
        <dbReference type="ChEBI" id="CHEBI:456215"/>
        <dbReference type="EC" id="2.7.1.180"/>
    </reaction>
</comment>
<keyword evidence="4 10" id="KW-0808">Transferase</keyword>
<sequence length="354" mass="37214">MSSRPVLFPALLCAALLAGCSAAPGAPSGGGSAQRTLFAMDTLMNLQITGPQAQEALEAAVGELGRLDRLLDRNEPESDISRLNAHAGDGTFVTLDGSTLELLELCRSCYETSGGAFDCTIAPVMDAWGFGGTGEDYHVPSQAELDVLLPLVDSAALDVDAGMGSARLTASGMAVDLGGIAKGYAADRLLDLLEDYEVDSALLDLGTSTIAALGERDGGGPWRIALRDPSDGERQLGVLALSGQALSTSGGYERQFEENGVTYHHILDPRTGYPAETGVLSVTVVGESAAVADAWSTALFVLGPEEAEALWRGSDSFDYILCRADGQVQVTEGLEDSFTFWGDEYGYTCEILRR</sequence>
<feature type="chain" id="PRO_5039746822" description="FAD:protein FMN transferase" evidence="12">
    <location>
        <begin position="26"/>
        <end position="354"/>
    </location>
</feature>
<protein>
    <recommendedName>
        <fullName evidence="2 10">FAD:protein FMN transferase</fullName>
        <ecNumber evidence="1 10">2.7.1.180</ecNumber>
    </recommendedName>
    <alternativeName>
        <fullName evidence="8 10">Flavin transferase</fullName>
    </alternativeName>
</protein>
<dbReference type="PANTHER" id="PTHR30040:SF2">
    <property type="entry name" value="FAD:PROTEIN FMN TRANSFERASE"/>
    <property type="match status" value="1"/>
</dbReference>
<reference evidence="13" key="1">
    <citation type="journal article" date="2021" name="PeerJ">
        <title>Extensive microbial diversity within the chicken gut microbiome revealed by metagenomics and culture.</title>
        <authorList>
            <person name="Gilroy R."/>
            <person name="Ravi A."/>
            <person name="Getino M."/>
            <person name="Pursley I."/>
            <person name="Horton D.L."/>
            <person name="Alikhan N.F."/>
            <person name="Baker D."/>
            <person name="Gharbi K."/>
            <person name="Hall N."/>
            <person name="Watson M."/>
            <person name="Adriaenssens E.M."/>
            <person name="Foster-Nyarko E."/>
            <person name="Jarju S."/>
            <person name="Secka A."/>
            <person name="Antonio M."/>
            <person name="Oren A."/>
            <person name="Chaudhuri R.R."/>
            <person name="La Ragione R."/>
            <person name="Hildebrand F."/>
            <person name="Pallen M.J."/>
        </authorList>
    </citation>
    <scope>NUCLEOTIDE SEQUENCE</scope>
    <source>
        <strain evidence="13">CHK189-11263</strain>
    </source>
</reference>
<evidence type="ECO:0000313" key="13">
    <source>
        <dbReference type="EMBL" id="HJB55983.1"/>
    </source>
</evidence>
<gene>
    <name evidence="13" type="ORF">H9714_00330</name>
</gene>
<comment type="similarity">
    <text evidence="10 12">Belongs to the ApbE family.</text>
</comment>
<dbReference type="SUPFAM" id="SSF143631">
    <property type="entry name" value="ApbE-like"/>
    <property type="match status" value="1"/>
</dbReference>
<dbReference type="PANTHER" id="PTHR30040">
    <property type="entry name" value="THIAMINE BIOSYNTHESIS LIPOPROTEIN APBE"/>
    <property type="match status" value="1"/>
</dbReference>
<dbReference type="Pfam" id="PF02424">
    <property type="entry name" value="ApbE"/>
    <property type="match status" value="1"/>
</dbReference>
<dbReference type="PIRSF" id="PIRSF006268">
    <property type="entry name" value="ApbE"/>
    <property type="match status" value="1"/>
</dbReference>
<keyword evidence="3 10" id="KW-0285">Flavoprotein</keyword>
<comment type="caution">
    <text evidence="13">The sequence shown here is derived from an EMBL/GenBank/DDBJ whole genome shotgun (WGS) entry which is preliminary data.</text>
</comment>
<evidence type="ECO:0000256" key="2">
    <source>
        <dbReference type="ARBA" id="ARBA00016337"/>
    </source>
</evidence>
<reference evidence="13" key="2">
    <citation type="submission" date="2021-04" db="EMBL/GenBank/DDBJ databases">
        <authorList>
            <person name="Gilroy R."/>
        </authorList>
    </citation>
    <scope>NUCLEOTIDE SEQUENCE</scope>
    <source>
        <strain evidence="13">CHK189-11263</strain>
    </source>
</reference>
<evidence type="ECO:0000256" key="4">
    <source>
        <dbReference type="ARBA" id="ARBA00022679"/>
    </source>
</evidence>
<evidence type="ECO:0000256" key="11">
    <source>
        <dbReference type="PIRSR" id="PIRSR006268-2"/>
    </source>
</evidence>
<evidence type="ECO:0000256" key="6">
    <source>
        <dbReference type="ARBA" id="ARBA00022827"/>
    </source>
</evidence>
<keyword evidence="12" id="KW-0472">Membrane</keyword>
<dbReference type="GO" id="GO:0016740">
    <property type="term" value="F:transferase activity"/>
    <property type="evidence" value="ECO:0007669"/>
    <property type="project" value="UniProtKB-UniRule"/>
</dbReference>
<evidence type="ECO:0000256" key="8">
    <source>
        <dbReference type="ARBA" id="ARBA00031306"/>
    </source>
</evidence>
<keyword evidence="12" id="KW-0449">Lipoprotein</keyword>
<keyword evidence="12" id="KW-1003">Cell membrane</keyword>
<feature type="binding site" evidence="11">
    <location>
        <position position="293"/>
    </location>
    <ligand>
        <name>Mg(2+)</name>
        <dbReference type="ChEBI" id="CHEBI:18420"/>
    </ligand>
</feature>
<evidence type="ECO:0000256" key="7">
    <source>
        <dbReference type="ARBA" id="ARBA00022842"/>
    </source>
</evidence>